<proteinExistence type="inferred from homology"/>
<comment type="caution">
    <text evidence="6">The sequence shown here is derived from an EMBL/GenBank/DDBJ whole genome shotgun (WGS) entry which is preliminary data.</text>
</comment>
<dbReference type="EMBL" id="RAHH01000034">
    <property type="protein sequence ID" value="RJT37415.1"/>
    <property type="molecule type" value="Genomic_DNA"/>
</dbReference>
<dbReference type="GO" id="GO:0009279">
    <property type="term" value="C:cell outer membrane"/>
    <property type="evidence" value="ECO:0007669"/>
    <property type="project" value="TreeGrafter"/>
</dbReference>
<dbReference type="InterPro" id="IPR038177">
    <property type="entry name" value="IAT_beta_sf"/>
</dbReference>
<keyword evidence="7" id="KW-1185">Reference proteome</keyword>
<dbReference type="Pfam" id="PF11924">
    <property type="entry name" value="IAT_beta"/>
    <property type="match status" value="1"/>
</dbReference>
<dbReference type="InterPro" id="IPR024519">
    <property type="entry name" value="IAT_beta"/>
</dbReference>
<dbReference type="Gene3D" id="2.40.160.160">
    <property type="entry name" value="Inverse autotransporter, beta-domain"/>
    <property type="match status" value="1"/>
</dbReference>
<dbReference type="AlphaFoldDB" id="A0A419N3K4"/>
<evidence type="ECO:0000256" key="4">
    <source>
        <dbReference type="SAM" id="SignalP"/>
    </source>
</evidence>
<reference evidence="6 7" key="1">
    <citation type="submission" date="2018-09" db="EMBL/GenBank/DDBJ databases">
        <authorList>
            <person name="Le Fleche-Mateos A."/>
        </authorList>
    </citation>
    <scope>NUCLEOTIDE SEQUENCE [LARGE SCALE GENOMIC DNA]</scope>
    <source>
        <strain evidence="6 7">DSM 27399</strain>
    </source>
</reference>
<feature type="signal peptide" evidence="4">
    <location>
        <begin position="1"/>
        <end position="24"/>
    </location>
</feature>
<dbReference type="Proteomes" id="UP000284908">
    <property type="component" value="Unassembled WGS sequence"/>
</dbReference>
<sequence length="747" mass="82303">MKQLILISLIMSLLLQMTTKNAYAAEKLNLPELGSNTSTVKNDEQGLKDEKSPLLQKTAQVVSSEAQQDFNNLTPEGMQSQLFQYGKGIATSALQNQAEKLLSPYGHISTQISVDDQGSLEGSSMDYLIPWYTGSSNLFFTQFSAHNTDSRTIANFGAGIRHNINKDWLIGLNTFYDYDITRNHRRAGFGAEAWTNYLKLSSNYYLPLSSWKDSPDIEDYEERPARGWDTRVQAYLPSYPQLGASLVYEKYYGEQVALFGTDNLQKNPSAVTLGVDYTPVPMVTVGMGYKKGNSDNSEFTTDVALNYRIGVPLADQMDTSAVAQMRTLAGSRMDFVDRNNHIVLEYREKKDLDIGLYLKPTGTAPECIIADDPSQAQAYEGCHWTINASITSHLDIKSAQWVPAGGFNPESKLNLPALSPEKNISTGQNNHWTLTFPAWEDSTDPNANKYTLSVLLADSKGHTKQSNAVDILVTEAPVNYQLVINDAGEQKKAIRIISKGNNAVYLEASGSKISGLAGETTPLAAENLNMKFHAYRMDDKNHSHEVQIYSARSECDTKEECLYYVSVPDKGKAVVGSTKSGVYSVVASPQDKTSVNTNPVMIDFSQAQQVIYTAIVDKENPTVNLTATKGTTLQLGHEYEFKVAYDTNNNGQWDASDRETVSDTDLTPIISLINYRWQFSGNSATGTPGGYALPVTDNHNIILPNTNAQASEVFNGAGADGIQGYQLKVDYQLTQAGIETVDRLRAK</sequence>
<feature type="domain" description="Inverse autotransporter beta-domain" evidence="5">
    <location>
        <begin position="69"/>
        <end position="340"/>
    </location>
</feature>
<evidence type="ECO:0000313" key="6">
    <source>
        <dbReference type="EMBL" id="RJT37415.1"/>
    </source>
</evidence>
<dbReference type="RefSeq" id="WP_120134803.1">
    <property type="nucleotide sequence ID" value="NZ_RAHH01000034.1"/>
</dbReference>
<evidence type="ECO:0000259" key="5">
    <source>
        <dbReference type="Pfam" id="PF11924"/>
    </source>
</evidence>
<dbReference type="InterPro" id="IPR051715">
    <property type="entry name" value="Intimin-Invasin_domain"/>
</dbReference>
<dbReference type="GO" id="GO:0007155">
    <property type="term" value="P:cell adhesion"/>
    <property type="evidence" value="ECO:0007669"/>
    <property type="project" value="InterPro"/>
</dbReference>
<keyword evidence="4" id="KW-0732">Signal</keyword>
<accession>A0A419N3K4</accession>
<dbReference type="FunFam" id="2.40.160.160:FF:000001">
    <property type="entry name" value="Intimin-like inverse autotransporter SinH"/>
    <property type="match status" value="1"/>
</dbReference>
<feature type="chain" id="PRO_5019489188" description="Invasin" evidence="4">
    <location>
        <begin position="25"/>
        <end position="747"/>
    </location>
</feature>
<evidence type="ECO:0000256" key="2">
    <source>
        <dbReference type="ARBA" id="ARBA00057597"/>
    </source>
</evidence>
<dbReference type="PANTHER" id="PTHR39576:SF2">
    <property type="entry name" value="ATTACHING AND EFFACING PROTEIN HOMOLOG-RELATED"/>
    <property type="match status" value="1"/>
</dbReference>
<evidence type="ECO:0000313" key="7">
    <source>
        <dbReference type="Proteomes" id="UP000284908"/>
    </source>
</evidence>
<dbReference type="OrthoDB" id="8320584at2"/>
<protein>
    <recommendedName>
        <fullName evidence="3">Invasin</fullName>
    </recommendedName>
</protein>
<dbReference type="PRINTS" id="PR01369">
    <property type="entry name" value="INTIMIN"/>
</dbReference>
<organism evidence="6 7">
    <name type="scientific">Rahnella woolbedingensis</name>
    <dbReference type="NCBI Taxonomy" id="1510574"/>
    <lineage>
        <taxon>Bacteria</taxon>
        <taxon>Pseudomonadati</taxon>
        <taxon>Pseudomonadota</taxon>
        <taxon>Gammaproteobacteria</taxon>
        <taxon>Enterobacterales</taxon>
        <taxon>Yersiniaceae</taxon>
        <taxon>Rahnella</taxon>
    </lineage>
</organism>
<evidence type="ECO:0000256" key="3">
    <source>
        <dbReference type="ARBA" id="ARBA00074571"/>
    </source>
</evidence>
<dbReference type="PANTHER" id="PTHR39576">
    <property type="entry name" value="ATTACHING AND EFFACING PROTEIN HOMOLOG-RELATED-RELATED"/>
    <property type="match status" value="1"/>
</dbReference>
<dbReference type="InterPro" id="IPR003535">
    <property type="entry name" value="Intimin/invasin_bac"/>
</dbReference>
<name>A0A419N3K4_9GAMM</name>
<evidence type="ECO:0000256" key="1">
    <source>
        <dbReference type="ARBA" id="ARBA00010116"/>
    </source>
</evidence>
<comment type="function">
    <text evidence="2">Invasin is a protein that allows enteric bacteria to penetrate cultured mammalian cells. The entry of invasin in the cell is mediated by binding several beta-1 chain integrins.</text>
</comment>
<comment type="similarity">
    <text evidence="1">Belongs to the intimin/invasin family.</text>
</comment>
<gene>
    <name evidence="6" type="ORF">D6C13_21925</name>
</gene>